<comment type="caution">
    <text evidence="10">The sequence shown here is derived from an EMBL/GenBank/DDBJ whole genome shotgun (WGS) entry which is preliminary data.</text>
</comment>
<comment type="similarity">
    <text evidence="3 9">Belongs to the trans-sulfuration enzymes family.</text>
</comment>
<evidence type="ECO:0000256" key="5">
    <source>
        <dbReference type="ARBA" id="ARBA00022898"/>
    </source>
</evidence>
<dbReference type="InterPro" id="IPR015421">
    <property type="entry name" value="PyrdxlP-dep_Trfase_major"/>
</dbReference>
<feature type="modified residue" description="N6-(pyridoxal phosphate)lysine" evidence="8">
    <location>
        <position position="202"/>
    </location>
</feature>
<evidence type="ECO:0000256" key="4">
    <source>
        <dbReference type="ARBA" id="ARBA00012085"/>
    </source>
</evidence>
<dbReference type="Gene3D" id="3.90.1150.10">
    <property type="entry name" value="Aspartate Aminotransferase, domain 1"/>
    <property type="match status" value="1"/>
</dbReference>
<evidence type="ECO:0000313" key="11">
    <source>
        <dbReference type="Proteomes" id="UP001233999"/>
    </source>
</evidence>
<dbReference type="PANTHER" id="PTHR11808:SF15">
    <property type="entry name" value="CYSTATHIONINE GAMMA-LYASE"/>
    <property type="match status" value="1"/>
</dbReference>
<dbReference type="EMBL" id="JASPKZ010008287">
    <property type="protein sequence ID" value="KAJ9580536.1"/>
    <property type="molecule type" value="Genomic_DNA"/>
</dbReference>
<dbReference type="GO" id="GO:0019346">
    <property type="term" value="P:transsulfuration"/>
    <property type="evidence" value="ECO:0007669"/>
    <property type="project" value="InterPro"/>
</dbReference>
<dbReference type="PANTHER" id="PTHR11808">
    <property type="entry name" value="TRANS-SULFURATION ENZYME FAMILY MEMBER"/>
    <property type="match status" value="1"/>
</dbReference>
<dbReference type="FunFam" id="3.90.1150.10:FF:000033">
    <property type="entry name" value="Cystathionine gamma-synthase"/>
    <property type="match status" value="1"/>
</dbReference>
<protein>
    <recommendedName>
        <fullName evidence="4">cystathionine gamma-lyase</fullName>
        <ecNumber evidence="4">4.4.1.1</ecNumber>
    </recommendedName>
    <alternativeName>
        <fullName evidence="7">Gamma-cystathionase</fullName>
    </alternativeName>
</protein>
<dbReference type="Gene3D" id="3.40.640.10">
    <property type="entry name" value="Type I PLP-dependent aspartate aminotransferase-like (Major domain)"/>
    <property type="match status" value="1"/>
</dbReference>
<dbReference type="InterPro" id="IPR015424">
    <property type="entry name" value="PyrdxlP-dep_Trfase"/>
</dbReference>
<dbReference type="InterPro" id="IPR015422">
    <property type="entry name" value="PyrdxlP-dep_Trfase_small"/>
</dbReference>
<keyword evidence="5 8" id="KW-0663">Pyridoxal phosphate</keyword>
<sequence>MSEHKFDTKTVTLGYSPEKWNCYSVVPPIGMSTTFELEDPSTDKGYLYTRTSNPSRSQLETGIALLEDSRYALCYSSGICAIGAVVQMLSPGDHIVSDSIIYGGTYHYFNRIVPRSNITTTYIDTTNPSNVEKALKEHPNTKLVYLESPSNPLTTVCDISKIAQIVKKHEGVILAVDNTFLTPYFQKPLHLGAHVVAYSLTKYMNGHDDVCMGAVCCNDEEIYLKLKSLQNDTGLNPSPFECYLTFRGLKTLAIRMRQHMKNSIEVAKFLETHPKVVKVLHPWLPSHPQHEVAKKQASGHSGMVAFYVKGGLKEVSDLLKKFKLIGMAASLGGVHSVAEIPTVLSHASVPEDMKEQLGITNNLVRLSVGIEDAEDIIEDLNQALSVIVSFS</sequence>
<dbReference type="GO" id="GO:0004123">
    <property type="term" value="F:cystathionine gamma-lyase activity"/>
    <property type="evidence" value="ECO:0007669"/>
    <property type="project" value="TreeGrafter"/>
</dbReference>
<evidence type="ECO:0000256" key="3">
    <source>
        <dbReference type="ARBA" id="ARBA00009077"/>
    </source>
</evidence>
<dbReference type="EC" id="4.4.1.1" evidence="4"/>
<organism evidence="10 11">
    <name type="scientific">Diploptera punctata</name>
    <name type="common">Pacific beetle cockroach</name>
    <dbReference type="NCBI Taxonomy" id="6984"/>
    <lineage>
        <taxon>Eukaryota</taxon>
        <taxon>Metazoa</taxon>
        <taxon>Ecdysozoa</taxon>
        <taxon>Arthropoda</taxon>
        <taxon>Hexapoda</taxon>
        <taxon>Insecta</taxon>
        <taxon>Pterygota</taxon>
        <taxon>Neoptera</taxon>
        <taxon>Polyneoptera</taxon>
        <taxon>Dictyoptera</taxon>
        <taxon>Blattodea</taxon>
        <taxon>Blaberoidea</taxon>
        <taxon>Blaberidae</taxon>
        <taxon>Diplopterinae</taxon>
        <taxon>Diploptera</taxon>
    </lineage>
</organism>
<dbReference type="GO" id="GO:0030170">
    <property type="term" value="F:pyridoxal phosphate binding"/>
    <property type="evidence" value="ECO:0007669"/>
    <property type="project" value="InterPro"/>
</dbReference>
<evidence type="ECO:0000256" key="7">
    <source>
        <dbReference type="ARBA" id="ARBA00029853"/>
    </source>
</evidence>
<reference evidence="10" key="2">
    <citation type="submission" date="2023-05" db="EMBL/GenBank/DDBJ databases">
        <authorList>
            <person name="Fouks B."/>
        </authorList>
    </citation>
    <scope>NUCLEOTIDE SEQUENCE</scope>
    <source>
        <strain evidence="10">Stay&amp;Tobe</strain>
        <tissue evidence="10">Testes</tissue>
    </source>
</reference>
<evidence type="ECO:0000256" key="2">
    <source>
        <dbReference type="ARBA" id="ARBA00005038"/>
    </source>
</evidence>
<dbReference type="SUPFAM" id="SSF53383">
    <property type="entry name" value="PLP-dependent transferases"/>
    <property type="match status" value="1"/>
</dbReference>
<dbReference type="GO" id="GO:0005737">
    <property type="term" value="C:cytoplasm"/>
    <property type="evidence" value="ECO:0007669"/>
    <property type="project" value="TreeGrafter"/>
</dbReference>
<dbReference type="InterPro" id="IPR000277">
    <property type="entry name" value="Cys/Met-Metab_PyrdxlP-dep_enz"/>
</dbReference>
<comment type="cofactor">
    <cofactor evidence="1 9">
        <name>pyridoxal 5'-phosphate</name>
        <dbReference type="ChEBI" id="CHEBI:597326"/>
    </cofactor>
</comment>
<dbReference type="GO" id="GO:0009086">
    <property type="term" value="P:methionine biosynthetic process"/>
    <property type="evidence" value="ECO:0007669"/>
    <property type="project" value="UniProtKB-ARBA"/>
</dbReference>
<dbReference type="Pfam" id="PF01053">
    <property type="entry name" value="Cys_Met_Meta_PP"/>
    <property type="match status" value="1"/>
</dbReference>
<keyword evidence="6" id="KW-0198">Cysteine biosynthesis</keyword>
<dbReference type="GO" id="GO:0019343">
    <property type="term" value="P:cysteine biosynthetic process via cystathionine"/>
    <property type="evidence" value="ECO:0007669"/>
    <property type="project" value="TreeGrafter"/>
</dbReference>
<dbReference type="FunFam" id="3.40.640.10:FF:000009">
    <property type="entry name" value="Cystathionine gamma-synthase homolog"/>
    <property type="match status" value="1"/>
</dbReference>
<evidence type="ECO:0000256" key="1">
    <source>
        <dbReference type="ARBA" id="ARBA00001933"/>
    </source>
</evidence>
<keyword evidence="11" id="KW-1185">Reference proteome</keyword>
<dbReference type="PIRSF" id="PIRSF001434">
    <property type="entry name" value="CGS"/>
    <property type="match status" value="1"/>
</dbReference>
<accession>A0AAD7ZHE2</accession>
<evidence type="ECO:0000313" key="10">
    <source>
        <dbReference type="EMBL" id="KAJ9580536.1"/>
    </source>
</evidence>
<evidence type="ECO:0000256" key="8">
    <source>
        <dbReference type="PIRSR" id="PIRSR001434-2"/>
    </source>
</evidence>
<gene>
    <name evidence="10" type="ORF">L9F63_024302</name>
</gene>
<reference evidence="10" key="1">
    <citation type="journal article" date="2023" name="IScience">
        <title>Live-bearing cockroach genome reveals convergent evolutionary mechanisms linked to viviparity in insects and beyond.</title>
        <authorList>
            <person name="Fouks B."/>
            <person name="Harrison M.C."/>
            <person name="Mikhailova A.A."/>
            <person name="Marchal E."/>
            <person name="English S."/>
            <person name="Carruthers M."/>
            <person name="Jennings E.C."/>
            <person name="Chiamaka E.L."/>
            <person name="Frigard R.A."/>
            <person name="Pippel M."/>
            <person name="Attardo G.M."/>
            <person name="Benoit J.B."/>
            <person name="Bornberg-Bauer E."/>
            <person name="Tobe S.S."/>
        </authorList>
    </citation>
    <scope>NUCLEOTIDE SEQUENCE</scope>
    <source>
        <strain evidence="10">Stay&amp;Tobe</strain>
    </source>
</reference>
<dbReference type="Proteomes" id="UP001233999">
    <property type="component" value="Unassembled WGS sequence"/>
</dbReference>
<evidence type="ECO:0000256" key="9">
    <source>
        <dbReference type="RuleBase" id="RU362118"/>
    </source>
</evidence>
<comment type="pathway">
    <text evidence="2">Amino-acid biosynthesis; L-cysteine biosynthesis; L-cysteine from L-homocysteine and L-serine: step 2/2.</text>
</comment>
<dbReference type="AlphaFoldDB" id="A0AAD7ZHE2"/>
<keyword evidence="6" id="KW-0028">Amino-acid biosynthesis</keyword>
<dbReference type="CDD" id="cd00614">
    <property type="entry name" value="CGS_like"/>
    <property type="match status" value="1"/>
</dbReference>
<evidence type="ECO:0000256" key="6">
    <source>
        <dbReference type="ARBA" id="ARBA00023192"/>
    </source>
</evidence>
<proteinExistence type="inferred from homology"/>
<name>A0AAD7ZHE2_DIPPU</name>